<organism evidence="1 2">
    <name type="scientific">Setomelanomma holmii</name>
    <dbReference type="NCBI Taxonomy" id="210430"/>
    <lineage>
        <taxon>Eukaryota</taxon>
        <taxon>Fungi</taxon>
        <taxon>Dikarya</taxon>
        <taxon>Ascomycota</taxon>
        <taxon>Pezizomycotina</taxon>
        <taxon>Dothideomycetes</taxon>
        <taxon>Pleosporomycetidae</taxon>
        <taxon>Pleosporales</taxon>
        <taxon>Pleosporineae</taxon>
        <taxon>Phaeosphaeriaceae</taxon>
        <taxon>Setomelanomma</taxon>
    </lineage>
</organism>
<proteinExistence type="predicted"/>
<protein>
    <submittedName>
        <fullName evidence="1">Uncharacterized protein</fullName>
    </submittedName>
</protein>
<keyword evidence="2" id="KW-1185">Reference proteome</keyword>
<reference evidence="1" key="1">
    <citation type="journal article" date="2020" name="Stud. Mycol.">
        <title>101 Dothideomycetes genomes: a test case for predicting lifestyles and emergence of pathogens.</title>
        <authorList>
            <person name="Haridas S."/>
            <person name="Albert R."/>
            <person name="Binder M."/>
            <person name="Bloem J."/>
            <person name="Labutti K."/>
            <person name="Salamov A."/>
            <person name="Andreopoulos B."/>
            <person name="Baker S."/>
            <person name="Barry K."/>
            <person name="Bills G."/>
            <person name="Bluhm B."/>
            <person name="Cannon C."/>
            <person name="Castanera R."/>
            <person name="Culley D."/>
            <person name="Daum C."/>
            <person name="Ezra D."/>
            <person name="Gonzalez J."/>
            <person name="Henrissat B."/>
            <person name="Kuo A."/>
            <person name="Liang C."/>
            <person name="Lipzen A."/>
            <person name="Lutzoni F."/>
            <person name="Magnuson J."/>
            <person name="Mondo S."/>
            <person name="Nolan M."/>
            <person name="Ohm R."/>
            <person name="Pangilinan J."/>
            <person name="Park H.-J."/>
            <person name="Ramirez L."/>
            <person name="Alfaro M."/>
            <person name="Sun H."/>
            <person name="Tritt A."/>
            <person name="Yoshinaga Y."/>
            <person name="Zwiers L.-H."/>
            <person name="Turgeon B."/>
            <person name="Goodwin S."/>
            <person name="Spatafora J."/>
            <person name="Crous P."/>
            <person name="Grigoriev I."/>
        </authorList>
    </citation>
    <scope>NUCLEOTIDE SEQUENCE</scope>
    <source>
        <strain evidence="1">CBS 110217</strain>
    </source>
</reference>
<dbReference type="AlphaFoldDB" id="A0A9P4HFG3"/>
<evidence type="ECO:0000313" key="2">
    <source>
        <dbReference type="Proteomes" id="UP000799777"/>
    </source>
</evidence>
<comment type="caution">
    <text evidence="1">The sequence shown here is derived from an EMBL/GenBank/DDBJ whole genome shotgun (WGS) entry which is preliminary data.</text>
</comment>
<sequence length="159" mass="18166">MAFYGFKIGTLPKNTTNTAQYLFHIVGAFTSRQIIDGYNKEQKHHECYDRADTIGDTLSGIVHFLAGRFLLCSLSLHPTLLTQLHMSASVHRKMQSMCRCARESVPRRQIQTEEMNRETTGHHLGRSIKKVCFINVGYVHMRVKSIREHVLVLDGGTFM</sequence>
<gene>
    <name evidence="1" type="ORF">EK21DRAFT_86972</name>
</gene>
<dbReference type="EMBL" id="ML978171">
    <property type="protein sequence ID" value="KAF2032664.1"/>
    <property type="molecule type" value="Genomic_DNA"/>
</dbReference>
<dbReference type="Proteomes" id="UP000799777">
    <property type="component" value="Unassembled WGS sequence"/>
</dbReference>
<accession>A0A9P4HFG3</accession>
<evidence type="ECO:0000313" key="1">
    <source>
        <dbReference type="EMBL" id="KAF2032664.1"/>
    </source>
</evidence>
<name>A0A9P4HFG3_9PLEO</name>